<keyword evidence="3" id="KW-1185">Reference proteome</keyword>
<sequence length="111" mass="12572">MGGLLGLFICVCVCFLYRIWHQCLGVWGCLCLSLSLFLCVFISLCLYFSVSLFLCVFISLCLYFSCVLFLVYCQFDPASALFVPFSLLSIFVFVGTSERGPKKDMYVVMMV</sequence>
<protein>
    <submittedName>
        <fullName evidence="2">Uncharacterized protein</fullName>
    </submittedName>
</protein>
<dbReference type="AlphaFoldDB" id="A0AAN7BWH9"/>
<evidence type="ECO:0000313" key="3">
    <source>
        <dbReference type="Proteomes" id="UP001301958"/>
    </source>
</evidence>
<keyword evidence="1" id="KW-0472">Membrane</keyword>
<name>A0AAN7BWH9_9PEZI</name>
<dbReference type="EMBL" id="MU865298">
    <property type="protein sequence ID" value="KAK4230587.1"/>
    <property type="molecule type" value="Genomic_DNA"/>
</dbReference>
<keyword evidence="1" id="KW-0812">Transmembrane</keyword>
<reference evidence="2" key="2">
    <citation type="submission" date="2023-05" db="EMBL/GenBank/DDBJ databases">
        <authorList>
            <consortium name="Lawrence Berkeley National Laboratory"/>
            <person name="Steindorff A."/>
            <person name="Hensen N."/>
            <person name="Bonometti L."/>
            <person name="Westerberg I."/>
            <person name="Brannstrom I.O."/>
            <person name="Guillou S."/>
            <person name="Cros-Aarteil S."/>
            <person name="Calhoun S."/>
            <person name="Haridas S."/>
            <person name="Kuo A."/>
            <person name="Mondo S."/>
            <person name="Pangilinan J."/>
            <person name="Riley R."/>
            <person name="Labutti K."/>
            <person name="Andreopoulos B."/>
            <person name="Lipzen A."/>
            <person name="Chen C."/>
            <person name="Yanf M."/>
            <person name="Daum C."/>
            <person name="Ng V."/>
            <person name="Clum A."/>
            <person name="Ohm R."/>
            <person name="Martin F."/>
            <person name="Silar P."/>
            <person name="Natvig D."/>
            <person name="Lalanne C."/>
            <person name="Gautier V."/>
            <person name="Ament-Velasquez S.L."/>
            <person name="Kruys A."/>
            <person name="Hutchinson M.I."/>
            <person name="Powell A.J."/>
            <person name="Barry K."/>
            <person name="Miller A.N."/>
            <person name="Grigoriev I.V."/>
            <person name="Debuchy R."/>
            <person name="Gladieux P."/>
            <person name="Thoren M.H."/>
            <person name="Johannesson H."/>
        </authorList>
    </citation>
    <scope>NUCLEOTIDE SEQUENCE</scope>
    <source>
        <strain evidence="2">CBS 990.96</strain>
    </source>
</reference>
<feature type="transmembrane region" description="Helical" evidence="1">
    <location>
        <begin position="78"/>
        <end position="96"/>
    </location>
</feature>
<gene>
    <name evidence="2" type="ORF">QBC38DRAFT_32487</name>
</gene>
<evidence type="ECO:0000313" key="2">
    <source>
        <dbReference type="EMBL" id="KAK4230587.1"/>
    </source>
</evidence>
<keyword evidence="1" id="KW-1133">Transmembrane helix</keyword>
<organism evidence="2 3">
    <name type="scientific">Podospora fimiseda</name>
    <dbReference type="NCBI Taxonomy" id="252190"/>
    <lineage>
        <taxon>Eukaryota</taxon>
        <taxon>Fungi</taxon>
        <taxon>Dikarya</taxon>
        <taxon>Ascomycota</taxon>
        <taxon>Pezizomycotina</taxon>
        <taxon>Sordariomycetes</taxon>
        <taxon>Sordariomycetidae</taxon>
        <taxon>Sordariales</taxon>
        <taxon>Podosporaceae</taxon>
        <taxon>Podospora</taxon>
    </lineage>
</organism>
<dbReference type="Proteomes" id="UP001301958">
    <property type="component" value="Unassembled WGS sequence"/>
</dbReference>
<reference evidence="2" key="1">
    <citation type="journal article" date="2023" name="Mol. Phylogenet. Evol.">
        <title>Genome-scale phylogeny and comparative genomics of the fungal order Sordariales.</title>
        <authorList>
            <person name="Hensen N."/>
            <person name="Bonometti L."/>
            <person name="Westerberg I."/>
            <person name="Brannstrom I.O."/>
            <person name="Guillou S."/>
            <person name="Cros-Aarteil S."/>
            <person name="Calhoun S."/>
            <person name="Haridas S."/>
            <person name="Kuo A."/>
            <person name="Mondo S."/>
            <person name="Pangilinan J."/>
            <person name="Riley R."/>
            <person name="LaButti K."/>
            <person name="Andreopoulos B."/>
            <person name="Lipzen A."/>
            <person name="Chen C."/>
            <person name="Yan M."/>
            <person name="Daum C."/>
            <person name="Ng V."/>
            <person name="Clum A."/>
            <person name="Steindorff A."/>
            <person name="Ohm R.A."/>
            <person name="Martin F."/>
            <person name="Silar P."/>
            <person name="Natvig D.O."/>
            <person name="Lalanne C."/>
            <person name="Gautier V."/>
            <person name="Ament-Velasquez S.L."/>
            <person name="Kruys A."/>
            <person name="Hutchinson M.I."/>
            <person name="Powell A.J."/>
            <person name="Barry K."/>
            <person name="Miller A.N."/>
            <person name="Grigoriev I.V."/>
            <person name="Debuchy R."/>
            <person name="Gladieux P."/>
            <person name="Hiltunen Thoren M."/>
            <person name="Johannesson H."/>
        </authorList>
    </citation>
    <scope>NUCLEOTIDE SEQUENCE</scope>
    <source>
        <strain evidence="2">CBS 990.96</strain>
    </source>
</reference>
<proteinExistence type="predicted"/>
<feature type="transmembrane region" description="Helical" evidence="1">
    <location>
        <begin position="52"/>
        <end position="72"/>
    </location>
</feature>
<comment type="caution">
    <text evidence="2">The sequence shown here is derived from an EMBL/GenBank/DDBJ whole genome shotgun (WGS) entry which is preliminary data.</text>
</comment>
<accession>A0AAN7BWH9</accession>
<feature type="transmembrane region" description="Helical" evidence="1">
    <location>
        <begin position="24"/>
        <end position="47"/>
    </location>
</feature>
<evidence type="ECO:0000256" key="1">
    <source>
        <dbReference type="SAM" id="Phobius"/>
    </source>
</evidence>